<name>A0A7X6S1S1_9STRE</name>
<organism evidence="2 3">
    <name type="scientific">Streptococcus ovuberis</name>
    <dbReference type="NCBI Taxonomy" id="1936207"/>
    <lineage>
        <taxon>Bacteria</taxon>
        <taxon>Bacillati</taxon>
        <taxon>Bacillota</taxon>
        <taxon>Bacilli</taxon>
        <taxon>Lactobacillales</taxon>
        <taxon>Streptococcaceae</taxon>
        <taxon>Streptococcus</taxon>
    </lineage>
</organism>
<dbReference type="RefSeq" id="WP_168549829.1">
    <property type="nucleotide sequence ID" value="NZ_JAAXPR010000022.1"/>
</dbReference>
<evidence type="ECO:0000313" key="2">
    <source>
        <dbReference type="EMBL" id="NKZ21092.1"/>
    </source>
</evidence>
<accession>A0A7X6S1S1</accession>
<evidence type="ECO:0000259" key="1">
    <source>
        <dbReference type="Pfam" id="PF13304"/>
    </source>
</evidence>
<dbReference type="SUPFAM" id="SSF52540">
    <property type="entry name" value="P-loop containing nucleoside triphosphate hydrolases"/>
    <property type="match status" value="1"/>
</dbReference>
<dbReference type="Gene3D" id="3.40.50.300">
    <property type="entry name" value="P-loop containing nucleotide triphosphate hydrolases"/>
    <property type="match status" value="1"/>
</dbReference>
<evidence type="ECO:0000313" key="3">
    <source>
        <dbReference type="Proteomes" id="UP000522720"/>
    </source>
</evidence>
<dbReference type="GO" id="GO:0005524">
    <property type="term" value="F:ATP binding"/>
    <property type="evidence" value="ECO:0007669"/>
    <property type="project" value="InterPro"/>
</dbReference>
<gene>
    <name evidence="2" type="ORF">HF992_09665</name>
</gene>
<dbReference type="PANTHER" id="PTHR32182">
    <property type="entry name" value="DNA REPLICATION AND REPAIR PROTEIN RECF"/>
    <property type="match status" value="1"/>
</dbReference>
<dbReference type="GO" id="GO:0000731">
    <property type="term" value="P:DNA synthesis involved in DNA repair"/>
    <property type="evidence" value="ECO:0007669"/>
    <property type="project" value="TreeGrafter"/>
</dbReference>
<feature type="domain" description="ATPase AAA-type core" evidence="1">
    <location>
        <begin position="262"/>
        <end position="501"/>
    </location>
</feature>
<dbReference type="Pfam" id="PF13304">
    <property type="entry name" value="AAA_21"/>
    <property type="match status" value="1"/>
</dbReference>
<dbReference type="GO" id="GO:0006302">
    <property type="term" value="P:double-strand break repair"/>
    <property type="evidence" value="ECO:0007669"/>
    <property type="project" value="TreeGrafter"/>
</dbReference>
<dbReference type="Proteomes" id="UP000522720">
    <property type="component" value="Unassembled WGS sequence"/>
</dbReference>
<proteinExistence type="predicted"/>
<protein>
    <submittedName>
        <fullName evidence="2">AAA family ATPase</fullName>
    </submittedName>
</protein>
<dbReference type="EMBL" id="JAAXPR010000022">
    <property type="protein sequence ID" value="NKZ21092.1"/>
    <property type="molecule type" value="Genomic_DNA"/>
</dbReference>
<dbReference type="PANTHER" id="PTHR32182:SF23">
    <property type="entry name" value="ATP BINDING PROTEIN"/>
    <property type="match status" value="1"/>
</dbReference>
<dbReference type="InterPro" id="IPR003959">
    <property type="entry name" value="ATPase_AAA_core"/>
</dbReference>
<comment type="caution">
    <text evidence="2">The sequence shown here is derived from an EMBL/GenBank/DDBJ whole genome shotgun (WGS) entry which is preliminary data.</text>
</comment>
<reference evidence="2 3" key="1">
    <citation type="submission" date="2020-04" db="EMBL/GenBank/DDBJ databases">
        <title>MicrobeNet Type strains.</title>
        <authorList>
            <person name="Nicholson A.C."/>
        </authorList>
    </citation>
    <scope>NUCLEOTIDE SEQUENCE [LARGE SCALE GENOMIC DNA]</scope>
    <source>
        <strain evidence="2 3">CCUG 69612</strain>
    </source>
</reference>
<sequence length="623" mass="72708">MKLLGLIIRDYENLISKQIFHFSDEYTVNFDWNETITINKNPHYIAEFYGENVTNITAIVGINGVGKTSLLNFIGFKFSERKEFLSKYEYFIIYELNDSIFIEFNNSHAVTQIIFNNHIIDTRDGLIGDTQTSFLKKLGDTYQIVSDTPNSSINYIFKKYNQYSFSEKDDHIDTLFGNKLISRYICQPPSNYNTIQAFRFLKINNFFTSSKTLKYRISFWSYEELQLLLVEKDIYDERINERINKILLSRFRTNSYNSLSYQFINQIVAFLINLKLTLNEVYGFKNEDIDSLIINQIVEYLTLALREIQIDILHDSIDKTSQVLQDYFRNNKPCIDAQNNYQITDYINFSIEIIQLLWKASDHLEINNSSFIIDFSSKTKEINDFLMGYRRLLHCNKINPNGIVVFPEDNLFFKLHELSSTGEENLIQFLGQLIELISNAKSGNHIILIDEIDDSFHPSWSNKMVQLLILCCTYFLDIENLGYQNPTFQFILTTHSPYILSDIKNDNVISLKEIHGKVISKQVDTFAKNIQRIIYEEMETSDIYGSFAQSKLNKIINILNQQSISPTLIGQTKIEIQTINEPIIRNKLNQMLSEKVSPNEKIKLLISDLTSEELELLKINLSE</sequence>
<dbReference type="GO" id="GO:0016887">
    <property type="term" value="F:ATP hydrolysis activity"/>
    <property type="evidence" value="ECO:0007669"/>
    <property type="project" value="InterPro"/>
</dbReference>
<dbReference type="InterPro" id="IPR027417">
    <property type="entry name" value="P-loop_NTPase"/>
</dbReference>
<dbReference type="AlphaFoldDB" id="A0A7X6S1S1"/>
<keyword evidence="3" id="KW-1185">Reference proteome</keyword>